<keyword evidence="3" id="KW-1185">Reference proteome</keyword>
<evidence type="ECO:0000313" key="2">
    <source>
        <dbReference type="EMBL" id="KMW58280.1"/>
    </source>
</evidence>
<name>A0A0J9E681_9RHOB</name>
<dbReference type="OrthoDB" id="7066078at2"/>
<dbReference type="SUPFAM" id="SSF55781">
    <property type="entry name" value="GAF domain-like"/>
    <property type="match status" value="1"/>
</dbReference>
<dbReference type="Pfam" id="PF01590">
    <property type="entry name" value="GAF"/>
    <property type="match status" value="1"/>
</dbReference>
<dbReference type="Gene3D" id="3.30.450.40">
    <property type="match status" value="1"/>
</dbReference>
<dbReference type="AlphaFoldDB" id="A0A0J9E681"/>
<accession>A0A0J9E681</accession>
<evidence type="ECO:0000259" key="1">
    <source>
        <dbReference type="Pfam" id="PF01590"/>
    </source>
</evidence>
<dbReference type="PATRIC" id="fig|1675527.3.peg.3401"/>
<proteinExistence type="predicted"/>
<reference evidence="2 3" key="1">
    <citation type="submission" date="2015-06" db="EMBL/GenBank/DDBJ databases">
        <title>Draft genome sequence of an Alphaproteobacteria species associated to the Mediterranean sponge Oscarella lobularis.</title>
        <authorList>
            <person name="Jourda C."/>
            <person name="Santini S."/>
            <person name="Claverie J.-M."/>
        </authorList>
    </citation>
    <scope>NUCLEOTIDE SEQUENCE [LARGE SCALE GENOMIC DNA]</scope>
    <source>
        <strain evidence="2">IGS</strain>
    </source>
</reference>
<dbReference type="STRING" id="1675527.AIOL_003251"/>
<sequence length="158" mass="17313">MDCLRLQTLETAPDLYAALDQLMAEIVGHKLFTLMVIDHATREAARVYSSNPEAYPVKGRKPLGGMGVWGAQVLDKGMAYIGEDADDLRSVFPDHETIRGLGCESVLNVPVYDQDTVIGTMNLLHEAHWYCLAHIARCAPFAASLAPRFAAWSAQSHG</sequence>
<dbReference type="RefSeq" id="WP_049643903.1">
    <property type="nucleotide sequence ID" value="NZ_LFTY01000002.1"/>
</dbReference>
<feature type="domain" description="GAF" evidence="1">
    <location>
        <begin position="60"/>
        <end position="129"/>
    </location>
</feature>
<gene>
    <name evidence="2" type="ORF">AIOL_003251</name>
</gene>
<dbReference type="InterPro" id="IPR029016">
    <property type="entry name" value="GAF-like_dom_sf"/>
</dbReference>
<evidence type="ECO:0000313" key="3">
    <source>
        <dbReference type="Proteomes" id="UP000037178"/>
    </source>
</evidence>
<comment type="caution">
    <text evidence="2">The sequence shown here is derived from an EMBL/GenBank/DDBJ whole genome shotgun (WGS) entry which is preliminary data.</text>
</comment>
<dbReference type="EMBL" id="LFTY01000002">
    <property type="protein sequence ID" value="KMW58280.1"/>
    <property type="molecule type" value="Genomic_DNA"/>
</dbReference>
<dbReference type="InterPro" id="IPR003018">
    <property type="entry name" value="GAF"/>
</dbReference>
<organism evidence="2 3">
    <name type="scientific">Candidatus Rhodobacter oscarellae</name>
    <dbReference type="NCBI Taxonomy" id="1675527"/>
    <lineage>
        <taxon>Bacteria</taxon>
        <taxon>Pseudomonadati</taxon>
        <taxon>Pseudomonadota</taxon>
        <taxon>Alphaproteobacteria</taxon>
        <taxon>Rhodobacterales</taxon>
        <taxon>Rhodobacter group</taxon>
        <taxon>Rhodobacter</taxon>
    </lineage>
</organism>
<dbReference type="Proteomes" id="UP000037178">
    <property type="component" value="Unassembled WGS sequence"/>
</dbReference>
<protein>
    <recommendedName>
        <fullName evidence="1">GAF domain-containing protein</fullName>
    </recommendedName>
</protein>